<gene>
    <name evidence="1" type="ORF">GO816_14500</name>
</gene>
<dbReference type="EMBL" id="WQLA01000006">
    <property type="protein sequence ID" value="MVN92344.1"/>
    <property type="molecule type" value="Genomic_DNA"/>
</dbReference>
<dbReference type="OrthoDB" id="9983874at2"/>
<protein>
    <submittedName>
        <fullName evidence="1">Uncharacterized protein</fullName>
    </submittedName>
</protein>
<sequence length="79" mass="9435">MNAFYERLSHFADLVKDASKRERQNYANYFLVQHPPHPVVSSTRSVMPKLLFDENCPGELRLKIRQMLKKSFNRIRNKQ</sequence>
<reference evidence="1 2" key="1">
    <citation type="submission" date="2019-12" db="EMBL/GenBank/DDBJ databases">
        <title>Mucilaginibacter sp. HME9299 genome sequencing and assembly.</title>
        <authorList>
            <person name="Kang H."/>
            <person name="Kim H."/>
            <person name="Joh K."/>
        </authorList>
    </citation>
    <scope>NUCLEOTIDE SEQUENCE [LARGE SCALE GENOMIC DNA]</scope>
    <source>
        <strain evidence="1 2">HME9299</strain>
    </source>
</reference>
<comment type="caution">
    <text evidence="1">The sequence shown here is derived from an EMBL/GenBank/DDBJ whole genome shotgun (WGS) entry which is preliminary data.</text>
</comment>
<accession>A0A6I4IR70</accession>
<proteinExistence type="predicted"/>
<organism evidence="1 2">
    <name type="scientific">Mucilaginibacter aquatilis</name>
    <dbReference type="NCBI Taxonomy" id="1517760"/>
    <lineage>
        <taxon>Bacteria</taxon>
        <taxon>Pseudomonadati</taxon>
        <taxon>Bacteroidota</taxon>
        <taxon>Sphingobacteriia</taxon>
        <taxon>Sphingobacteriales</taxon>
        <taxon>Sphingobacteriaceae</taxon>
        <taxon>Mucilaginibacter</taxon>
    </lineage>
</organism>
<evidence type="ECO:0000313" key="1">
    <source>
        <dbReference type="EMBL" id="MVN92344.1"/>
    </source>
</evidence>
<dbReference type="AlphaFoldDB" id="A0A6I4IR70"/>
<dbReference type="Proteomes" id="UP000434850">
    <property type="component" value="Unassembled WGS sequence"/>
</dbReference>
<name>A0A6I4IR70_9SPHI</name>
<dbReference type="RefSeq" id="WP_157542666.1">
    <property type="nucleotide sequence ID" value="NZ_WQLA01000006.1"/>
</dbReference>
<evidence type="ECO:0000313" key="2">
    <source>
        <dbReference type="Proteomes" id="UP000434850"/>
    </source>
</evidence>
<keyword evidence="2" id="KW-1185">Reference proteome</keyword>